<dbReference type="GO" id="GO:0005829">
    <property type="term" value="C:cytosol"/>
    <property type="evidence" value="ECO:0007669"/>
    <property type="project" value="TreeGrafter"/>
</dbReference>
<evidence type="ECO:0000313" key="1">
    <source>
        <dbReference type="EMBL" id="SVA86763.1"/>
    </source>
</evidence>
<dbReference type="AlphaFoldDB" id="A0A381ZDD1"/>
<dbReference type="SUPFAM" id="SSF54913">
    <property type="entry name" value="GlnB-like"/>
    <property type="match status" value="1"/>
</dbReference>
<protein>
    <recommendedName>
        <fullName evidence="2">Nitrogen regulatory protein P-II</fullName>
    </recommendedName>
</protein>
<organism evidence="1">
    <name type="scientific">marine metagenome</name>
    <dbReference type="NCBI Taxonomy" id="408172"/>
    <lineage>
        <taxon>unclassified sequences</taxon>
        <taxon>metagenomes</taxon>
        <taxon>ecological metagenomes</taxon>
    </lineage>
</organism>
<accession>A0A381ZDD1</accession>
<sequence>MKLIIAVIQPEELPYIKEELLKREIYKFTVTNAKGQGKEIPVQEVYRGISYEISLLKKVRLEIAVNDEYVDAVIEAITTVAKKDGDKGRGKIFILPIEECIRIRTGETGSDAIG</sequence>
<dbReference type="PRINTS" id="PR00340">
    <property type="entry name" value="PIIGLNB"/>
</dbReference>
<evidence type="ECO:0008006" key="2">
    <source>
        <dbReference type="Google" id="ProtNLM"/>
    </source>
</evidence>
<dbReference type="GO" id="GO:0030234">
    <property type="term" value="F:enzyme regulator activity"/>
    <property type="evidence" value="ECO:0007669"/>
    <property type="project" value="InterPro"/>
</dbReference>
<dbReference type="Pfam" id="PF00543">
    <property type="entry name" value="P-II"/>
    <property type="match status" value="1"/>
</dbReference>
<dbReference type="InterPro" id="IPR002187">
    <property type="entry name" value="N-reg_PII"/>
</dbReference>
<gene>
    <name evidence="1" type="ORF">METZ01_LOCUS139617</name>
</gene>
<dbReference type="PANTHER" id="PTHR30115">
    <property type="entry name" value="NITROGEN REGULATORY PROTEIN P-II"/>
    <property type="match status" value="1"/>
</dbReference>
<dbReference type="GO" id="GO:0006808">
    <property type="term" value="P:regulation of nitrogen utilization"/>
    <property type="evidence" value="ECO:0007669"/>
    <property type="project" value="InterPro"/>
</dbReference>
<reference evidence="1" key="1">
    <citation type="submission" date="2018-05" db="EMBL/GenBank/DDBJ databases">
        <authorList>
            <person name="Lanie J.A."/>
            <person name="Ng W.-L."/>
            <person name="Kazmierczak K.M."/>
            <person name="Andrzejewski T.M."/>
            <person name="Davidsen T.M."/>
            <person name="Wayne K.J."/>
            <person name="Tettelin H."/>
            <person name="Glass J.I."/>
            <person name="Rusch D."/>
            <person name="Podicherti R."/>
            <person name="Tsui H.-C.T."/>
            <person name="Winkler M.E."/>
        </authorList>
    </citation>
    <scope>NUCLEOTIDE SEQUENCE</scope>
</reference>
<dbReference type="Gene3D" id="3.30.70.120">
    <property type="match status" value="1"/>
</dbReference>
<dbReference type="GO" id="GO:0005524">
    <property type="term" value="F:ATP binding"/>
    <property type="evidence" value="ECO:0007669"/>
    <property type="project" value="TreeGrafter"/>
</dbReference>
<name>A0A381ZDD1_9ZZZZ</name>
<dbReference type="SMART" id="SM00938">
    <property type="entry name" value="P-II"/>
    <property type="match status" value="1"/>
</dbReference>
<dbReference type="PROSITE" id="PS51343">
    <property type="entry name" value="PII_GLNB_DOM"/>
    <property type="match status" value="1"/>
</dbReference>
<proteinExistence type="predicted"/>
<dbReference type="InterPro" id="IPR011322">
    <property type="entry name" value="N-reg_PII-like_a/b"/>
</dbReference>
<dbReference type="InterPro" id="IPR015867">
    <property type="entry name" value="N-reg_PII/ATP_PRibTrfase_C"/>
</dbReference>
<dbReference type="PANTHER" id="PTHR30115:SF18">
    <property type="entry name" value="NITROGEN REGULATORY PROTEIN P-II"/>
    <property type="match status" value="1"/>
</dbReference>
<dbReference type="EMBL" id="UINC01020726">
    <property type="protein sequence ID" value="SVA86763.1"/>
    <property type="molecule type" value="Genomic_DNA"/>
</dbReference>